<dbReference type="Proteomes" id="UP000076871">
    <property type="component" value="Unassembled WGS sequence"/>
</dbReference>
<comment type="subcellular location">
    <subcellularLocation>
        <location evidence="1 5">Membrane</location>
        <topology evidence="1 5">Multi-pass membrane protein</topology>
    </subcellularLocation>
</comment>
<dbReference type="GO" id="GO:0005886">
    <property type="term" value="C:plasma membrane"/>
    <property type="evidence" value="ECO:0007669"/>
    <property type="project" value="TreeGrafter"/>
</dbReference>
<dbReference type="RefSeq" id="XP_040764491.1">
    <property type="nucleotide sequence ID" value="XM_040908831.1"/>
</dbReference>
<dbReference type="OrthoDB" id="73901at2759"/>
<keyword evidence="5" id="KW-0187">Copper transport</keyword>
<evidence type="ECO:0000256" key="5">
    <source>
        <dbReference type="RuleBase" id="RU367022"/>
    </source>
</evidence>
<protein>
    <recommendedName>
        <fullName evidence="5">Copper transport protein</fullName>
    </recommendedName>
</protein>
<dbReference type="AlphaFoldDB" id="A0A165ECU9"/>
<evidence type="ECO:0000313" key="6">
    <source>
        <dbReference type="EMBL" id="KZT06751.1"/>
    </source>
</evidence>
<dbReference type="GeneID" id="63825860"/>
<feature type="transmembrane region" description="Helical" evidence="5">
    <location>
        <begin position="179"/>
        <end position="204"/>
    </location>
</feature>
<keyword evidence="3 5" id="KW-1133">Transmembrane helix</keyword>
<accession>A0A165ECU9</accession>
<organism evidence="6 7">
    <name type="scientific">Laetiporus sulphureus 93-53</name>
    <dbReference type="NCBI Taxonomy" id="1314785"/>
    <lineage>
        <taxon>Eukaryota</taxon>
        <taxon>Fungi</taxon>
        <taxon>Dikarya</taxon>
        <taxon>Basidiomycota</taxon>
        <taxon>Agaricomycotina</taxon>
        <taxon>Agaricomycetes</taxon>
        <taxon>Polyporales</taxon>
        <taxon>Laetiporus</taxon>
    </lineage>
</organism>
<keyword evidence="5" id="KW-0186">Copper</keyword>
<name>A0A165ECU9_9APHY</name>
<proteinExistence type="inferred from homology"/>
<keyword evidence="4 5" id="KW-0472">Membrane</keyword>
<gene>
    <name evidence="6" type="ORF">LAESUDRAFT_725511</name>
</gene>
<feature type="transmembrane region" description="Helical" evidence="5">
    <location>
        <begin position="71"/>
        <end position="91"/>
    </location>
</feature>
<reference evidence="6 7" key="1">
    <citation type="journal article" date="2016" name="Mol. Biol. Evol.">
        <title>Comparative Genomics of Early-Diverging Mushroom-Forming Fungi Provides Insights into the Origins of Lignocellulose Decay Capabilities.</title>
        <authorList>
            <person name="Nagy L.G."/>
            <person name="Riley R."/>
            <person name="Tritt A."/>
            <person name="Adam C."/>
            <person name="Daum C."/>
            <person name="Floudas D."/>
            <person name="Sun H."/>
            <person name="Yadav J.S."/>
            <person name="Pangilinan J."/>
            <person name="Larsson K.H."/>
            <person name="Matsuura K."/>
            <person name="Barry K."/>
            <person name="Labutti K."/>
            <person name="Kuo R."/>
            <person name="Ohm R.A."/>
            <person name="Bhattacharya S.S."/>
            <person name="Shirouzu T."/>
            <person name="Yoshinaga Y."/>
            <person name="Martin F.M."/>
            <person name="Grigoriev I.V."/>
            <person name="Hibbett D.S."/>
        </authorList>
    </citation>
    <scope>NUCLEOTIDE SEQUENCE [LARGE SCALE GENOMIC DNA]</scope>
    <source>
        <strain evidence="6 7">93-53</strain>
    </source>
</reference>
<dbReference type="PANTHER" id="PTHR12483">
    <property type="entry name" value="SOLUTE CARRIER FAMILY 31 COPPER TRANSPORTERS"/>
    <property type="match status" value="1"/>
</dbReference>
<dbReference type="GO" id="GO:0005375">
    <property type="term" value="F:copper ion transmembrane transporter activity"/>
    <property type="evidence" value="ECO:0007669"/>
    <property type="project" value="UniProtKB-UniRule"/>
</dbReference>
<dbReference type="PANTHER" id="PTHR12483:SF27">
    <property type="entry name" value="COPPER TRANSPORT PROTEIN CTR1"/>
    <property type="match status" value="1"/>
</dbReference>
<comment type="similarity">
    <text evidence="5">Belongs to the copper transporter (Ctr) (TC 1.A.56) family. SLC31A subfamily.</text>
</comment>
<evidence type="ECO:0000256" key="4">
    <source>
        <dbReference type="ARBA" id="ARBA00023136"/>
    </source>
</evidence>
<keyword evidence="2 5" id="KW-0812">Transmembrane</keyword>
<keyword evidence="7" id="KW-1185">Reference proteome</keyword>
<dbReference type="InterPro" id="IPR007274">
    <property type="entry name" value="Cop_transporter"/>
</dbReference>
<evidence type="ECO:0000256" key="3">
    <source>
        <dbReference type="ARBA" id="ARBA00022989"/>
    </source>
</evidence>
<dbReference type="STRING" id="1314785.A0A165ECU9"/>
<evidence type="ECO:0000256" key="2">
    <source>
        <dbReference type="ARBA" id="ARBA00022692"/>
    </source>
</evidence>
<dbReference type="InParanoid" id="A0A165ECU9"/>
<keyword evidence="5" id="KW-0406">Ion transport</keyword>
<keyword evidence="5" id="KW-0813">Transport</keyword>
<evidence type="ECO:0000313" key="7">
    <source>
        <dbReference type="Proteomes" id="UP000076871"/>
    </source>
</evidence>
<dbReference type="EMBL" id="KV427622">
    <property type="protein sequence ID" value="KZT06751.1"/>
    <property type="molecule type" value="Genomic_DNA"/>
</dbReference>
<sequence>MEMSMDMSSSMTATMASTMVMSSSTASSAAASVTSSSMSSMDMSSMGDMVAYLHFTRGDYLVFKEWRPSSRGAIAGACIALVAFSIFERWVAAMRSLLIAHWRRRALAIAASRATASESKSSAPTKEKAATDVEEVNGVNSLSKYPTAFAIRRAPRTVEPFLVSHDLPRGFLYAFHAMVAYVLMLAVMTFQAAYIISILIGLGIGEVVFGRMGSGDAHLLH</sequence>
<evidence type="ECO:0000256" key="1">
    <source>
        <dbReference type="ARBA" id="ARBA00004141"/>
    </source>
</evidence>
<dbReference type="Pfam" id="PF04145">
    <property type="entry name" value="Ctr"/>
    <property type="match status" value="1"/>
</dbReference>